<dbReference type="EMBL" id="CM047588">
    <property type="protein sequence ID" value="KAI9905147.1"/>
    <property type="molecule type" value="Genomic_DNA"/>
</dbReference>
<proteinExistence type="predicted"/>
<dbReference type="Proteomes" id="UP001163321">
    <property type="component" value="Chromosome 9"/>
</dbReference>
<organism evidence="1 2">
    <name type="scientific">Peronosclerospora sorghi</name>
    <dbReference type="NCBI Taxonomy" id="230839"/>
    <lineage>
        <taxon>Eukaryota</taxon>
        <taxon>Sar</taxon>
        <taxon>Stramenopiles</taxon>
        <taxon>Oomycota</taxon>
        <taxon>Peronosporomycetes</taxon>
        <taxon>Peronosporales</taxon>
        <taxon>Peronosporaceae</taxon>
        <taxon>Peronosclerospora</taxon>
    </lineage>
</organism>
<name>A0ACC0VFN5_9STRA</name>
<evidence type="ECO:0000313" key="1">
    <source>
        <dbReference type="EMBL" id="KAI9905147.1"/>
    </source>
</evidence>
<comment type="caution">
    <text evidence="1">The sequence shown here is derived from an EMBL/GenBank/DDBJ whole genome shotgun (WGS) entry which is preliminary data.</text>
</comment>
<keyword evidence="2" id="KW-1185">Reference proteome</keyword>
<reference evidence="1 2" key="1">
    <citation type="journal article" date="2022" name="bioRxiv">
        <title>The genome of the oomycete Peronosclerospora sorghi, a cosmopolitan pathogen of maize and sorghum, is inflated with dispersed pseudogenes.</title>
        <authorList>
            <person name="Fletcher K."/>
            <person name="Martin F."/>
            <person name="Isakeit T."/>
            <person name="Cavanaugh K."/>
            <person name="Magill C."/>
            <person name="Michelmore R."/>
        </authorList>
    </citation>
    <scope>NUCLEOTIDE SEQUENCE [LARGE SCALE GENOMIC DNA]</scope>
    <source>
        <strain evidence="1">P6</strain>
    </source>
</reference>
<sequence length="203" mass="23270">MSDKDAGPRKFVTETRMVLNSFLSRGDIVPHEVHRVQEVVECMKNNAQKIAAALAENRRRGVNITGADTTAQLLKEQKEFVTRLLLFPALRRRHVGKPAARIEWMSPDAAPSINTLKESTPSLPQRTSRRESLRSTWLTTASDSMADNDQELDQTVIPEDQCSERQPFVQLHRPLRDWVYWQREVVARPTCWTRVFAVFCGNL</sequence>
<accession>A0ACC0VFN5</accession>
<gene>
    <name evidence="1" type="ORF">PsorP6_013788</name>
</gene>
<protein>
    <submittedName>
        <fullName evidence="1">Uncharacterized protein</fullName>
    </submittedName>
</protein>
<evidence type="ECO:0000313" key="2">
    <source>
        <dbReference type="Proteomes" id="UP001163321"/>
    </source>
</evidence>